<keyword evidence="6" id="KW-1185">Reference proteome</keyword>
<keyword evidence="1 4" id="KW-0489">Methyltransferase</keyword>
<dbReference type="InterPro" id="IPR023576">
    <property type="entry name" value="UbiE/COQ5_MeTrFase_CS"/>
</dbReference>
<dbReference type="EC" id="2.1.1.163" evidence="4"/>
<dbReference type="Pfam" id="PF01209">
    <property type="entry name" value="Ubie_methyltran"/>
    <property type="match status" value="1"/>
</dbReference>
<keyword evidence="2 4" id="KW-0808">Transferase</keyword>
<dbReference type="InterPro" id="IPR004033">
    <property type="entry name" value="UbiE/COQ5_MeTrFase"/>
</dbReference>
<comment type="caution">
    <text evidence="4">Lacks conserved residue(s) required for the propagation of feature annotation.</text>
</comment>
<dbReference type="PANTHER" id="PTHR43591:SF24">
    <property type="entry name" value="2-METHOXY-6-POLYPRENYL-1,4-BENZOQUINOL METHYLASE, MITOCHONDRIAL"/>
    <property type="match status" value="1"/>
</dbReference>
<dbReference type="Proteomes" id="UP001596528">
    <property type="component" value="Unassembled WGS sequence"/>
</dbReference>
<dbReference type="Gene3D" id="3.40.50.150">
    <property type="entry name" value="Vaccinia Virus protein VP39"/>
    <property type="match status" value="1"/>
</dbReference>
<gene>
    <name evidence="4" type="primary">menG</name>
    <name evidence="5" type="ORF">ACFQWB_11025</name>
</gene>
<dbReference type="HAMAP" id="MF_01813">
    <property type="entry name" value="MenG_UbiE_methyltr"/>
    <property type="match status" value="1"/>
</dbReference>
<evidence type="ECO:0000256" key="1">
    <source>
        <dbReference type="ARBA" id="ARBA00022603"/>
    </source>
</evidence>
<proteinExistence type="inferred from homology"/>
<sequence length="256" mass="29356">MAKEQAPYARQGKSKEEYVHQVFESIAPKYDFMNDVISFRRHKAWRRFAMKQMKVRSGDASIDLCCGTCDWTIQLAQASGSGRTVGLDFSANMLEAGRRKIEALNLDRRIELVQGNAMELPFPDNSFDHATIGFGLRNVPDLVRVLEEMKRVVKPGGQVVCLEVSRPTWQPFKGLYSFYFERLLPLMGKLFAKKYEQYRWLPESLKSFPGRERLAEIFREVGLEDVRAWPLTGGVAALHIGRKPQEAARREEGRQP</sequence>
<keyword evidence="3 4" id="KW-0949">S-adenosyl-L-methionine</keyword>
<feature type="binding site" evidence="4">
    <location>
        <begin position="116"/>
        <end position="117"/>
    </location>
    <ligand>
        <name>S-adenosyl-L-methionine</name>
        <dbReference type="ChEBI" id="CHEBI:59789"/>
    </ligand>
</feature>
<dbReference type="NCBIfam" id="NF001243">
    <property type="entry name" value="PRK00216.1-4"/>
    <property type="match status" value="1"/>
</dbReference>
<keyword evidence="4" id="KW-0474">Menaquinone biosynthesis</keyword>
<dbReference type="NCBIfam" id="NF001244">
    <property type="entry name" value="PRK00216.1-5"/>
    <property type="match status" value="1"/>
</dbReference>
<evidence type="ECO:0000256" key="2">
    <source>
        <dbReference type="ARBA" id="ARBA00022679"/>
    </source>
</evidence>
<feature type="binding site" evidence="4">
    <location>
        <position position="68"/>
    </location>
    <ligand>
        <name>S-adenosyl-L-methionine</name>
        <dbReference type="ChEBI" id="CHEBI:59789"/>
    </ligand>
</feature>
<dbReference type="EMBL" id="JBHTGQ010000023">
    <property type="protein sequence ID" value="MFC7750454.1"/>
    <property type="molecule type" value="Genomic_DNA"/>
</dbReference>
<evidence type="ECO:0000256" key="3">
    <source>
        <dbReference type="ARBA" id="ARBA00022691"/>
    </source>
</evidence>
<comment type="catalytic activity">
    <reaction evidence="4">
        <text>a 2-demethylmenaquinol + S-adenosyl-L-methionine = a menaquinol + S-adenosyl-L-homocysteine + H(+)</text>
        <dbReference type="Rhea" id="RHEA:42640"/>
        <dbReference type="Rhea" id="RHEA-COMP:9539"/>
        <dbReference type="Rhea" id="RHEA-COMP:9563"/>
        <dbReference type="ChEBI" id="CHEBI:15378"/>
        <dbReference type="ChEBI" id="CHEBI:18151"/>
        <dbReference type="ChEBI" id="CHEBI:55437"/>
        <dbReference type="ChEBI" id="CHEBI:57856"/>
        <dbReference type="ChEBI" id="CHEBI:59789"/>
        <dbReference type="EC" id="2.1.1.163"/>
    </reaction>
</comment>
<dbReference type="PROSITE" id="PS01184">
    <property type="entry name" value="UBIE_2"/>
    <property type="match status" value="1"/>
</dbReference>
<organism evidence="5 6">
    <name type="scientific">Paenibacillus thermoaerophilus</name>
    <dbReference type="NCBI Taxonomy" id="1215385"/>
    <lineage>
        <taxon>Bacteria</taxon>
        <taxon>Bacillati</taxon>
        <taxon>Bacillota</taxon>
        <taxon>Bacilli</taxon>
        <taxon>Bacillales</taxon>
        <taxon>Paenibacillaceae</taxon>
        <taxon>Paenibacillus</taxon>
    </lineage>
</organism>
<comment type="similarity">
    <text evidence="4">Belongs to the class I-like SAM-binding methyltransferase superfamily. MenG/UbiE family.</text>
</comment>
<dbReference type="PROSITE" id="PS01183">
    <property type="entry name" value="UBIE_1"/>
    <property type="match status" value="1"/>
</dbReference>
<dbReference type="GO" id="GO:0032259">
    <property type="term" value="P:methylation"/>
    <property type="evidence" value="ECO:0007669"/>
    <property type="project" value="UniProtKB-KW"/>
</dbReference>
<evidence type="ECO:0000313" key="5">
    <source>
        <dbReference type="EMBL" id="MFC7750454.1"/>
    </source>
</evidence>
<name>A0ABW2V2W5_9BACL</name>
<comment type="pathway">
    <text evidence="4">Quinol/quinone metabolism; menaquinone biosynthesis; menaquinol from 1,4-dihydroxy-2-naphthoate: step 2/2.</text>
</comment>
<dbReference type="GO" id="GO:0043770">
    <property type="term" value="F:demethylmenaquinone methyltransferase activity"/>
    <property type="evidence" value="ECO:0007669"/>
    <property type="project" value="UniProtKB-EC"/>
</dbReference>
<comment type="function">
    <text evidence="4">Methyltransferase required for the conversion of demethylmenaquinol (DMKH2) to menaquinol (MKH2).</text>
</comment>
<dbReference type="NCBIfam" id="TIGR01934">
    <property type="entry name" value="MenG_MenH_UbiE"/>
    <property type="match status" value="1"/>
</dbReference>
<dbReference type="RefSeq" id="WP_138787944.1">
    <property type="nucleotide sequence ID" value="NZ_JBHTGQ010000023.1"/>
</dbReference>
<comment type="caution">
    <text evidence="5">The sequence shown here is derived from an EMBL/GenBank/DDBJ whole genome shotgun (WGS) entry which is preliminary data.</text>
</comment>
<dbReference type="PANTHER" id="PTHR43591">
    <property type="entry name" value="METHYLTRANSFERASE"/>
    <property type="match status" value="1"/>
</dbReference>
<feature type="binding site" evidence="4">
    <location>
        <position position="88"/>
    </location>
    <ligand>
        <name>S-adenosyl-L-methionine</name>
        <dbReference type="ChEBI" id="CHEBI:59789"/>
    </ligand>
</feature>
<protein>
    <recommendedName>
        <fullName evidence="4">Demethylmenaquinone methyltransferase</fullName>
        <ecNumber evidence="4">2.1.1.163</ecNumber>
    </recommendedName>
</protein>
<evidence type="ECO:0000313" key="6">
    <source>
        <dbReference type="Proteomes" id="UP001596528"/>
    </source>
</evidence>
<dbReference type="InterPro" id="IPR029063">
    <property type="entry name" value="SAM-dependent_MTases_sf"/>
</dbReference>
<dbReference type="SUPFAM" id="SSF53335">
    <property type="entry name" value="S-adenosyl-L-methionine-dependent methyltransferases"/>
    <property type="match status" value="1"/>
</dbReference>
<reference evidence="6" key="1">
    <citation type="journal article" date="2019" name="Int. J. Syst. Evol. Microbiol.">
        <title>The Global Catalogue of Microorganisms (GCM) 10K type strain sequencing project: providing services to taxonomists for standard genome sequencing and annotation.</title>
        <authorList>
            <consortium name="The Broad Institute Genomics Platform"/>
            <consortium name="The Broad Institute Genome Sequencing Center for Infectious Disease"/>
            <person name="Wu L."/>
            <person name="Ma J."/>
        </authorList>
    </citation>
    <scope>NUCLEOTIDE SEQUENCE [LARGE SCALE GENOMIC DNA]</scope>
    <source>
        <strain evidence="6">JCM 18657</strain>
    </source>
</reference>
<dbReference type="CDD" id="cd02440">
    <property type="entry name" value="AdoMet_MTases"/>
    <property type="match status" value="1"/>
</dbReference>
<dbReference type="PROSITE" id="PS51608">
    <property type="entry name" value="SAM_MT_UBIE"/>
    <property type="match status" value="1"/>
</dbReference>
<evidence type="ECO:0000256" key="4">
    <source>
        <dbReference type="HAMAP-Rule" id="MF_01813"/>
    </source>
</evidence>
<accession>A0ABW2V2W5</accession>